<proteinExistence type="predicted"/>
<dbReference type="EMBL" id="BMRG01000002">
    <property type="protein sequence ID" value="GGP41984.1"/>
    <property type="molecule type" value="Genomic_DNA"/>
</dbReference>
<dbReference type="Proteomes" id="UP000639606">
    <property type="component" value="Unassembled WGS sequence"/>
</dbReference>
<dbReference type="RefSeq" id="WP_306344651.1">
    <property type="nucleotide sequence ID" value="NZ_BMRG01000002.1"/>
</dbReference>
<reference evidence="1" key="2">
    <citation type="submission" date="2020-09" db="EMBL/GenBank/DDBJ databases">
        <authorList>
            <person name="Sun Q."/>
            <person name="Ohkuma M."/>
        </authorList>
    </citation>
    <scope>NUCLEOTIDE SEQUENCE</scope>
    <source>
        <strain evidence="1">JCM 3313</strain>
    </source>
</reference>
<protein>
    <submittedName>
        <fullName evidence="1">Uncharacterized protein</fullName>
    </submittedName>
</protein>
<sequence>MRPARTVLEQLIRERRMTMEEFADYAETFARNHGEVGTLSKRHLHRLATGQRGDGKPLGEVRPATARLLEKIFNLTIEELLAPPSEHNVEDDPDTELRQRLHAAVPSMPRSLNSCVGSCLRSAGSIGSWVL</sequence>
<keyword evidence="2" id="KW-1185">Reference proteome</keyword>
<organism evidence="1 2">
    <name type="scientific">Saccharothrix coeruleofusca</name>
    <dbReference type="NCBI Taxonomy" id="33919"/>
    <lineage>
        <taxon>Bacteria</taxon>
        <taxon>Bacillati</taxon>
        <taxon>Actinomycetota</taxon>
        <taxon>Actinomycetes</taxon>
        <taxon>Pseudonocardiales</taxon>
        <taxon>Pseudonocardiaceae</taxon>
        <taxon>Saccharothrix</taxon>
    </lineage>
</organism>
<reference evidence="1" key="1">
    <citation type="journal article" date="2014" name="Int. J. Syst. Evol. Microbiol.">
        <title>Complete genome sequence of Corynebacterium casei LMG S-19264T (=DSM 44701T), isolated from a smear-ripened cheese.</title>
        <authorList>
            <consortium name="US DOE Joint Genome Institute (JGI-PGF)"/>
            <person name="Walter F."/>
            <person name="Albersmeier A."/>
            <person name="Kalinowski J."/>
            <person name="Ruckert C."/>
        </authorList>
    </citation>
    <scope>NUCLEOTIDE SEQUENCE</scope>
    <source>
        <strain evidence="1">JCM 3313</strain>
    </source>
</reference>
<evidence type="ECO:0000313" key="2">
    <source>
        <dbReference type="Proteomes" id="UP000639606"/>
    </source>
</evidence>
<dbReference type="AlphaFoldDB" id="A0A918AHV2"/>
<comment type="caution">
    <text evidence="1">The sequence shown here is derived from an EMBL/GenBank/DDBJ whole genome shotgun (WGS) entry which is preliminary data.</text>
</comment>
<evidence type="ECO:0000313" key="1">
    <source>
        <dbReference type="EMBL" id="GGP41984.1"/>
    </source>
</evidence>
<name>A0A918AHV2_9PSEU</name>
<accession>A0A918AHV2</accession>
<gene>
    <name evidence="1" type="ORF">GCM10010185_11580</name>
</gene>